<reference evidence="1 2" key="1">
    <citation type="submission" date="2021-01" db="EMBL/GenBank/DDBJ databases">
        <title>Chromosome-level genome assembly of a human fungal pathogen reveals clustering of transcriptionally co-regulated genes.</title>
        <authorList>
            <person name="Voorhies M."/>
            <person name="Cohen S."/>
            <person name="Shea T.P."/>
            <person name="Petrus S."/>
            <person name="Munoz J.F."/>
            <person name="Poplawski S."/>
            <person name="Goldman W.E."/>
            <person name="Michael T."/>
            <person name="Cuomo C.A."/>
            <person name="Sil A."/>
            <person name="Beyhan S."/>
        </authorList>
    </citation>
    <scope>NUCLEOTIDE SEQUENCE [LARGE SCALE GENOMIC DNA]</scope>
    <source>
        <strain evidence="1 2">G184AR</strain>
    </source>
</reference>
<protein>
    <submittedName>
        <fullName evidence="1">Uncharacterized protein</fullName>
    </submittedName>
</protein>
<dbReference type="EMBL" id="JAEVHI010000001">
    <property type="protein sequence ID" value="KAG5304150.1"/>
    <property type="molecule type" value="Genomic_DNA"/>
</dbReference>
<organism evidence="1 2">
    <name type="scientific">Ajellomyces capsulatus</name>
    <name type="common">Darling's disease fungus</name>
    <name type="synonym">Histoplasma capsulatum</name>
    <dbReference type="NCBI Taxonomy" id="5037"/>
    <lineage>
        <taxon>Eukaryota</taxon>
        <taxon>Fungi</taxon>
        <taxon>Dikarya</taxon>
        <taxon>Ascomycota</taxon>
        <taxon>Pezizomycotina</taxon>
        <taxon>Eurotiomycetes</taxon>
        <taxon>Eurotiomycetidae</taxon>
        <taxon>Onygenales</taxon>
        <taxon>Ajellomycetaceae</taxon>
        <taxon>Histoplasma</taxon>
    </lineage>
</organism>
<dbReference type="Proteomes" id="UP000670092">
    <property type="component" value="Unassembled WGS sequence"/>
</dbReference>
<dbReference type="VEuPathDB" id="FungiDB:I7I52_02391"/>
<accession>A0A8H7Z4S8</accession>
<sequence>MLRRLSANITLSLPLSTAFNIRCPELTGLGCQKRKRKRKMLEAVLSTVGDYHNCSVEYPHQN</sequence>
<comment type="caution">
    <text evidence="1">The sequence shown here is derived from an EMBL/GenBank/DDBJ whole genome shotgun (WGS) entry which is preliminary data.</text>
</comment>
<evidence type="ECO:0000313" key="2">
    <source>
        <dbReference type="Proteomes" id="UP000670092"/>
    </source>
</evidence>
<dbReference type="AlphaFoldDB" id="A0A8H7Z4S8"/>
<name>A0A8H7Z4S8_AJECA</name>
<gene>
    <name evidence="1" type="ORF">I7I52_02391</name>
</gene>
<proteinExistence type="predicted"/>
<evidence type="ECO:0000313" key="1">
    <source>
        <dbReference type="EMBL" id="KAG5304150.1"/>
    </source>
</evidence>